<comment type="similarity">
    <text evidence="2">Belongs to the peptidase A24 family.</text>
</comment>
<evidence type="ECO:0000256" key="1">
    <source>
        <dbReference type="ARBA" id="ARBA00004651"/>
    </source>
</evidence>
<dbReference type="PANTHER" id="PTHR30487:SF0">
    <property type="entry name" value="PREPILIN LEADER PEPTIDASE_N-METHYLTRANSFERASE-RELATED"/>
    <property type="match status" value="1"/>
</dbReference>
<dbReference type="Pfam" id="PF06750">
    <property type="entry name" value="A24_N_bact"/>
    <property type="match status" value="1"/>
</dbReference>
<feature type="transmembrane region" description="Helical" evidence="7">
    <location>
        <begin position="97"/>
        <end position="118"/>
    </location>
</feature>
<feature type="transmembrane region" description="Helical" evidence="7">
    <location>
        <begin position="130"/>
        <end position="147"/>
    </location>
</feature>
<evidence type="ECO:0000256" key="7">
    <source>
        <dbReference type="SAM" id="Phobius"/>
    </source>
</evidence>
<comment type="subcellular location">
    <subcellularLocation>
        <location evidence="1">Cell membrane</location>
        <topology evidence="1">Multi-pass membrane protein</topology>
    </subcellularLocation>
</comment>
<dbReference type="GO" id="GO:0006465">
    <property type="term" value="P:signal peptide processing"/>
    <property type="evidence" value="ECO:0007669"/>
    <property type="project" value="TreeGrafter"/>
</dbReference>
<dbReference type="GO" id="GO:0005886">
    <property type="term" value="C:plasma membrane"/>
    <property type="evidence" value="ECO:0007669"/>
    <property type="project" value="UniProtKB-SubCell"/>
</dbReference>
<evidence type="ECO:0000313" key="11">
    <source>
        <dbReference type="Proteomes" id="UP000182429"/>
    </source>
</evidence>
<keyword evidence="3" id="KW-1003">Cell membrane</keyword>
<evidence type="ECO:0000256" key="6">
    <source>
        <dbReference type="ARBA" id="ARBA00023136"/>
    </source>
</evidence>
<accession>A0A1H2R8G6</accession>
<evidence type="ECO:0000256" key="5">
    <source>
        <dbReference type="ARBA" id="ARBA00022989"/>
    </source>
</evidence>
<dbReference type="OrthoDB" id="9789291at2"/>
<keyword evidence="5 7" id="KW-1133">Transmembrane helix</keyword>
<gene>
    <name evidence="10" type="ORF">SAMN04487759_10517</name>
</gene>
<keyword evidence="10" id="KW-0808">Transferase</keyword>
<evidence type="ECO:0000256" key="3">
    <source>
        <dbReference type="ARBA" id="ARBA00022475"/>
    </source>
</evidence>
<dbReference type="EMBL" id="FNNF01000005">
    <property type="protein sequence ID" value="SDW15773.1"/>
    <property type="molecule type" value="Genomic_DNA"/>
</dbReference>
<feature type="domain" description="Prepilin type IV endopeptidase peptidase" evidence="8">
    <location>
        <begin position="108"/>
        <end position="210"/>
    </location>
</feature>
<keyword evidence="10" id="KW-0489">Methyltransferase</keyword>
<dbReference type="Pfam" id="PF01478">
    <property type="entry name" value="Peptidase_A24"/>
    <property type="match status" value="1"/>
</dbReference>
<evidence type="ECO:0000259" key="8">
    <source>
        <dbReference type="Pfam" id="PF01478"/>
    </source>
</evidence>
<sequence>MGDVMILFYIYVFMVGACVASFINVVIDRLPKGISISKGRSRCDECKTQLKWYDLIPVVSWIMLRGRCRYCGSKIGLRTPLIELMGGSIALICFNRYFMSPVVLLNFSLFMVLLAITFIDIDTMTIPDELVISVGILAIISIFVSDVTMIDRIIGFFCVSLPMLGICFIKDGAFGGGDIKLTAVLGFFMGYKLLLVGMFIAIVLAGIWAIFLLVTHNIKLQEHMAFGPFICIGTFISELYGLTILIAYLSLFRLN</sequence>
<proteinExistence type="inferred from homology"/>
<dbReference type="InterPro" id="IPR000045">
    <property type="entry name" value="Prepilin_IV_endopep_pep"/>
</dbReference>
<feature type="transmembrane region" description="Helical" evidence="7">
    <location>
        <begin position="154"/>
        <end position="173"/>
    </location>
</feature>
<name>A0A1H2R8G6_9FIRM</name>
<reference evidence="10 11" key="1">
    <citation type="submission" date="2016-10" db="EMBL/GenBank/DDBJ databases">
        <authorList>
            <person name="de Groot N.N."/>
        </authorList>
    </citation>
    <scope>NUCLEOTIDE SEQUENCE [LARGE SCALE GENOMIC DNA]</scope>
    <source>
        <strain evidence="10 11">S3b</strain>
    </source>
</reference>
<dbReference type="InterPro" id="IPR010627">
    <property type="entry name" value="Prepilin_pept_A24_N"/>
</dbReference>
<feature type="transmembrane region" description="Helical" evidence="7">
    <location>
        <begin position="6"/>
        <end position="27"/>
    </location>
</feature>
<dbReference type="GO" id="GO:0032259">
    <property type="term" value="P:methylation"/>
    <property type="evidence" value="ECO:0007669"/>
    <property type="project" value="UniProtKB-KW"/>
</dbReference>
<organism evidence="10 11">
    <name type="scientific">Kandleria vitulina</name>
    <dbReference type="NCBI Taxonomy" id="1630"/>
    <lineage>
        <taxon>Bacteria</taxon>
        <taxon>Bacillati</taxon>
        <taxon>Bacillota</taxon>
        <taxon>Erysipelotrichia</taxon>
        <taxon>Erysipelotrichales</taxon>
        <taxon>Coprobacillaceae</taxon>
        <taxon>Kandleria</taxon>
    </lineage>
</organism>
<evidence type="ECO:0000256" key="4">
    <source>
        <dbReference type="ARBA" id="ARBA00022692"/>
    </source>
</evidence>
<dbReference type="InterPro" id="IPR050882">
    <property type="entry name" value="Prepilin_peptidase/N-MTase"/>
</dbReference>
<dbReference type="AlphaFoldDB" id="A0A1H2R8G6"/>
<dbReference type="Gene3D" id="1.20.120.1220">
    <property type="match status" value="1"/>
</dbReference>
<evidence type="ECO:0000259" key="9">
    <source>
        <dbReference type="Pfam" id="PF06750"/>
    </source>
</evidence>
<dbReference type="STRING" id="1630.SAMN05216514_103150"/>
<keyword evidence="6 7" id="KW-0472">Membrane</keyword>
<dbReference type="PANTHER" id="PTHR30487">
    <property type="entry name" value="TYPE 4 PREPILIN-LIKE PROTEINS LEADER PEPTIDE-PROCESSING ENZYME"/>
    <property type="match status" value="1"/>
</dbReference>
<feature type="domain" description="Prepilin peptidase A24 N-terminal" evidence="9">
    <location>
        <begin position="15"/>
        <end position="96"/>
    </location>
</feature>
<dbReference type="GO" id="GO:0008168">
    <property type="term" value="F:methyltransferase activity"/>
    <property type="evidence" value="ECO:0007669"/>
    <property type="project" value="UniProtKB-KW"/>
</dbReference>
<evidence type="ECO:0000256" key="2">
    <source>
        <dbReference type="ARBA" id="ARBA00005801"/>
    </source>
</evidence>
<dbReference type="Proteomes" id="UP000182429">
    <property type="component" value="Unassembled WGS sequence"/>
</dbReference>
<keyword evidence="4 7" id="KW-0812">Transmembrane</keyword>
<dbReference type="GO" id="GO:0004190">
    <property type="term" value="F:aspartic-type endopeptidase activity"/>
    <property type="evidence" value="ECO:0007669"/>
    <property type="project" value="InterPro"/>
</dbReference>
<feature type="transmembrane region" description="Helical" evidence="7">
    <location>
        <begin position="226"/>
        <end position="251"/>
    </location>
</feature>
<protein>
    <submittedName>
        <fullName evidence="10">Leader peptidase (Prepilin peptidase) / N-methyltransferase</fullName>
    </submittedName>
</protein>
<feature type="transmembrane region" description="Helical" evidence="7">
    <location>
        <begin position="193"/>
        <end position="214"/>
    </location>
</feature>
<evidence type="ECO:0000313" key="10">
    <source>
        <dbReference type="EMBL" id="SDW15773.1"/>
    </source>
</evidence>